<dbReference type="GO" id="GO:0008173">
    <property type="term" value="F:RNA methyltransferase activity"/>
    <property type="evidence" value="ECO:0007669"/>
    <property type="project" value="InterPro"/>
</dbReference>
<dbReference type="InterPro" id="IPR029064">
    <property type="entry name" value="Ribosomal_eL30-like_sf"/>
</dbReference>
<dbReference type="GO" id="GO:0003723">
    <property type="term" value="F:RNA binding"/>
    <property type="evidence" value="ECO:0007669"/>
    <property type="project" value="InterPro"/>
</dbReference>
<dbReference type="Proteomes" id="UP000470082">
    <property type="component" value="Unassembled WGS sequence"/>
</dbReference>
<dbReference type="Pfam" id="PF00588">
    <property type="entry name" value="SpoU_methylase"/>
    <property type="match status" value="1"/>
</dbReference>
<dbReference type="InterPro" id="IPR053888">
    <property type="entry name" value="MRM3-like_sub_bind"/>
</dbReference>
<proteinExistence type="inferred from homology"/>
<dbReference type="Gene3D" id="3.30.1330.30">
    <property type="match status" value="1"/>
</dbReference>
<dbReference type="EMBL" id="VUMM01000033">
    <property type="protein sequence ID" value="MSS02424.1"/>
    <property type="molecule type" value="Genomic_DNA"/>
</dbReference>
<accession>A0A7X2N4T0</accession>
<keyword evidence="7" id="KW-1185">Reference proteome</keyword>
<evidence type="ECO:0000313" key="7">
    <source>
        <dbReference type="Proteomes" id="UP000470082"/>
    </source>
</evidence>
<keyword evidence="3 6" id="KW-0808">Transferase</keyword>
<keyword evidence="2 6" id="KW-0489">Methyltransferase</keyword>
<evidence type="ECO:0000259" key="4">
    <source>
        <dbReference type="Pfam" id="PF00588"/>
    </source>
</evidence>
<evidence type="ECO:0000256" key="1">
    <source>
        <dbReference type="ARBA" id="ARBA00007228"/>
    </source>
</evidence>
<dbReference type="RefSeq" id="WP_154461612.1">
    <property type="nucleotide sequence ID" value="NZ_JAQYTQ010000058.1"/>
</dbReference>
<dbReference type="SUPFAM" id="SSF75217">
    <property type="entry name" value="alpha/beta knot"/>
    <property type="match status" value="1"/>
</dbReference>
<dbReference type="SUPFAM" id="SSF55315">
    <property type="entry name" value="L30e-like"/>
    <property type="match status" value="1"/>
</dbReference>
<evidence type="ECO:0000259" key="5">
    <source>
        <dbReference type="Pfam" id="PF22435"/>
    </source>
</evidence>
<dbReference type="GO" id="GO:0006396">
    <property type="term" value="P:RNA processing"/>
    <property type="evidence" value="ECO:0007669"/>
    <property type="project" value="InterPro"/>
</dbReference>
<dbReference type="Gene3D" id="3.40.1280.10">
    <property type="match status" value="1"/>
</dbReference>
<protein>
    <submittedName>
        <fullName evidence="6">RNA methyltransferase</fullName>
    </submittedName>
</protein>
<organism evidence="6 7">
    <name type="scientific">Floccifex porci</name>
    <dbReference type="NCBI Taxonomy" id="2606629"/>
    <lineage>
        <taxon>Bacteria</taxon>
        <taxon>Bacillati</taxon>
        <taxon>Bacillota</taxon>
        <taxon>Erysipelotrichia</taxon>
        <taxon>Erysipelotrichales</taxon>
        <taxon>Erysipelotrichaceae</taxon>
        <taxon>Floccifex</taxon>
    </lineage>
</organism>
<dbReference type="AlphaFoldDB" id="A0A7X2N4T0"/>
<dbReference type="PANTHER" id="PTHR43191:SF2">
    <property type="entry name" value="RRNA METHYLTRANSFERASE 3, MITOCHONDRIAL"/>
    <property type="match status" value="1"/>
</dbReference>
<dbReference type="Pfam" id="PF22435">
    <property type="entry name" value="MRM3-like_sub_bind"/>
    <property type="match status" value="1"/>
</dbReference>
<dbReference type="GO" id="GO:0032259">
    <property type="term" value="P:methylation"/>
    <property type="evidence" value="ECO:0007669"/>
    <property type="project" value="UniProtKB-KW"/>
</dbReference>
<dbReference type="InterPro" id="IPR029028">
    <property type="entry name" value="Alpha/beta_knot_MTases"/>
</dbReference>
<comment type="similarity">
    <text evidence="1">Belongs to the class IV-like SAM-binding methyltransferase superfamily. RNA methyltransferase TrmH family.</text>
</comment>
<reference evidence="6 7" key="1">
    <citation type="submission" date="2019-08" db="EMBL/GenBank/DDBJ databases">
        <title>In-depth cultivation of the pig gut microbiome towards novel bacterial diversity and tailored functional studies.</title>
        <authorList>
            <person name="Wylensek D."/>
            <person name="Hitch T.C.A."/>
            <person name="Clavel T."/>
        </authorList>
    </citation>
    <scope>NUCLEOTIDE SEQUENCE [LARGE SCALE GENOMIC DNA]</scope>
    <source>
        <strain evidence="6 7">LKV-178-WT-2G</strain>
    </source>
</reference>
<dbReference type="InterPro" id="IPR001537">
    <property type="entry name" value="SpoU_MeTrfase"/>
</dbReference>
<sequence length="245" mass="27913">MRIESVQNKKIKEFVKLHTKKGRDEKNLFIVEGHHLIQEALQSSCLKELFILETVQNPFSFPAIECTQSVINKLSSQISNAKMIGVCEKQKNSEKKKKKVIFLDEIQDPGNMGTIIRTAHSFGIEAIYCSKNCVDVYNPKTIQASQGALFHIPVYYCDLYQMVSSYRKDNMKIFATALHQKSIFLQDVSIPDCYGIVFGNEGSGIHQELIEQCDECIKIEMATFESLNVAIAASICMYTFQYQKR</sequence>
<gene>
    <name evidence="6" type="ORF">FYJ50_10115</name>
</gene>
<feature type="domain" description="MRM3-like substrate binding" evidence="5">
    <location>
        <begin position="8"/>
        <end position="77"/>
    </location>
</feature>
<comment type="caution">
    <text evidence="6">The sequence shown here is derived from an EMBL/GenBank/DDBJ whole genome shotgun (WGS) entry which is preliminary data.</text>
</comment>
<dbReference type="PANTHER" id="PTHR43191">
    <property type="entry name" value="RRNA METHYLTRANSFERASE 3"/>
    <property type="match status" value="1"/>
</dbReference>
<dbReference type="CDD" id="cd18095">
    <property type="entry name" value="SpoU-like_rRNA-MTase"/>
    <property type="match status" value="1"/>
</dbReference>
<dbReference type="InterPro" id="IPR029026">
    <property type="entry name" value="tRNA_m1G_MTases_N"/>
</dbReference>
<evidence type="ECO:0000256" key="2">
    <source>
        <dbReference type="ARBA" id="ARBA00022603"/>
    </source>
</evidence>
<name>A0A7X2N4T0_9FIRM</name>
<dbReference type="InterPro" id="IPR051259">
    <property type="entry name" value="rRNA_Methyltransferase"/>
</dbReference>
<evidence type="ECO:0000256" key="3">
    <source>
        <dbReference type="ARBA" id="ARBA00022679"/>
    </source>
</evidence>
<feature type="domain" description="tRNA/rRNA methyltransferase SpoU type" evidence="4">
    <location>
        <begin position="100"/>
        <end position="238"/>
    </location>
</feature>
<evidence type="ECO:0000313" key="6">
    <source>
        <dbReference type="EMBL" id="MSS02424.1"/>
    </source>
</evidence>